<evidence type="ECO:0008006" key="4">
    <source>
        <dbReference type="Google" id="ProtNLM"/>
    </source>
</evidence>
<gene>
    <name evidence="2" type="ORF">LBV24_04310</name>
</gene>
<dbReference type="Proteomes" id="UP001198402">
    <property type="component" value="Unassembled WGS sequence"/>
</dbReference>
<reference evidence="3" key="1">
    <citation type="submission" date="2023-07" db="EMBL/GenBank/DDBJ databases">
        <authorList>
            <person name="Yue Y."/>
        </authorList>
    </citation>
    <scope>NUCLEOTIDE SEQUENCE [LARGE SCALE GENOMIC DNA]</scope>
    <source>
        <strain evidence="3">2Y89</strain>
    </source>
</reference>
<accession>A0ABS7Y0Q1</accession>
<dbReference type="RefSeq" id="WP_224477363.1">
    <property type="nucleotide sequence ID" value="NZ_JAIUJS010000002.1"/>
</dbReference>
<keyword evidence="1" id="KW-0732">Signal</keyword>
<evidence type="ECO:0000313" key="2">
    <source>
        <dbReference type="EMBL" id="MCA0152427.1"/>
    </source>
</evidence>
<feature type="chain" id="PRO_5047252728" description="Lipocalin-like domain-containing protein" evidence="1">
    <location>
        <begin position="19"/>
        <end position="372"/>
    </location>
</feature>
<evidence type="ECO:0000313" key="3">
    <source>
        <dbReference type="Proteomes" id="UP001198402"/>
    </source>
</evidence>
<proteinExistence type="predicted"/>
<protein>
    <recommendedName>
        <fullName evidence="4">Lipocalin-like domain-containing protein</fullName>
    </recommendedName>
</protein>
<comment type="caution">
    <text evidence="2">The sequence shown here is derived from an EMBL/GenBank/DDBJ whole genome shotgun (WGS) entry which is preliminary data.</text>
</comment>
<name>A0ABS7Y0Q1_9FLAO</name>
<organism evidence="2 3">
    <name type="scientific">Winogradskyella vincentii</name>
    <dbReference type="NCBI Taxonomy" id="2877122"/>
    <lineage>
        <taxon>Bacteria</taxon>
        <taxon>Pseudomonadati</taxon>
        <taxon>Bacteroidota</taxon>
        <taxon>Flavobacteriia</taxon>
        <taxon>Flavobacteriales</taxon>
        <taxon>Flavobacteriaceae</taxon>
        <taxon>Winogradskyella</taxon>
    </lineage>
</organism>
<sequence>MKKIVSLCCLFVLLSAFNCDNEPVDFDFSVLDVNPKLLGQWYLVEFDSEVSSLPNTDNQSATTETRIFSTSSDYSIFFDENSFRVTGEYTYNSRLKINGIEDTSNFYTNEDVDYTYGYSVDNDEVIFQEYPFDITTQEENTFYLQGEQKNSFVVSENGETLIFFQDETLTDSNAPVPDGITITKRTSSIWTKDFTIFSCDLRDATRQAEIAYNQSNEDIQLCLDYRRALEDQILECGDPDGSISDTIEELGNCGLLSADVLRVTAGLQNIDFANKTISYSNEVISVYGSALFGNHNLSFEVPEYVTGIDTFLNFVIKVDGVDYFPYYPGVNNFRFNTLISSNFSLNAVFEGTVINALGEELTLSVGIIDVNY</sequence>
<evidence type="ECO:0000256" key="1">
    <source>
        <dbReference type="SAM" id="SignalP"/>
    </source>
</evidence>
<feature type="signal peptide" evidence="1">
    <location>
        <begin position="1"/>
        <end position="18"/>
    </location>
</feature>
<keyword evidence="3" id="KW-1185">Reference proteome</keyword>
<dbReference type="EMBL" id="JAIUJS010000002">
    <property type="protein sequence ID" value="MCA0152427.1"/>
    <property type="molecule type" value="Genomic_DNA"/>
</dbReference>